<organism evidence="2 3">
    <name type="scientific">Stutzerimonas stutzeri KOS6</name>
    <dbReference type="NCBI Taxonomy" id="1218352"/>
    <lineage>
        <taxon>Bacteria</taxon>
        <taxon>Pseudomonadati</taxon>
        <taxon>Pseudomonadota</taxon>
        <taxon>Gammaproteobacteria</taxon>
        <taxon>Pseudomonadales</taxon>
        <taxon>Pseudomonadaceae</taxon>
        <taxon>Stutzerimonas</taxon>
    </lineage>
</organism>
<dbReference type="GO" id="GO:0006260">
    <property type="term" value="P:DNA replication"/>
    <property type="evidence" value="ECO:0007669"/>
    <property type="project" value="InterPro"/>
</dbReference>
<sequence>PKGGERAGRLVYPGNYNKAAELDAHLLPKVKRTYGEESDEYSYVKQLRDWCASVGMLRSEIKLRSEYLKRECLSYWGLFDEARLAAIHDEFLRVGEKMTLDAYDIQSISEKLLAEKICASMQAATRTATYAYEWMNGKTFDFNKSAVQDHRARLRQIGIDIKLPYDTTKSGVVFITNCREVNVSHDVQIPSFYRHAVVPRHLQLVAA</sequence>
<dbReference type="Pfam" id="PF05155">
    <property type="entry name" value="G2P_X_C"/>
    <property type="match status" value="1"/>
</dbReference>
<dbReference type="HOGENOM" id="CLU_1323410_0_0_6"/>
<comment type="caution">
    <text evidence="2">The sequence shown here is derived from an EMBL/GenBank/DDBJ whole genome shotgun (WGS) entry which is preliminary data.</text>
</comment>
<dbReference type="EMBL" id="AMCZ02000015">
    <property type="protein sequence ID" value="EWC40839.1"/>
    <property type="molecule type" value="Genomic_DNA"/>
</dbReference>
<dbReference type="Proteomes" id="UP000026923">
    <property type="component" value="Unassembled WGS sequence"/>
</dbReference>
<reference evidence="2 3" key="1">
    <citation type="journal article" date="2013" name="Genome Announc.">
        <title>Draft Genome of the Nitrogen-Fixing Bacterium Pseudomonas stutzeri Strain KOS6 Isolated from Industrial Hydrocarbon Sludge.</title>
        <authorList>
            <person name="Grigoryeva T.V."/>
            <person name="Laikov A.V."/>
            <person name="Naumova R.P."/>
            <person name="Manolov A.I."/>
            <person name="Larin A.K."/>
            <person name="Karpova I.Y."/>
            <person name="Semashko T.A."/>
            <person name="Alexeev D.G."/>
            <person name="Kostryukova E.S."/>
            <person name="Muller R."/>
            <person name="Govorun V.M."/>
        </authorList>
    </citation>
    <scope>NUCLEOTIDE SEQUENCE [LARGE SCALE GENOMIC DNA]</scope>
    <source>
        <strain evidence="2 3">KOS6</strain>
    </source>
</reference>
<proteinExistence type="predicted"/>
<evidence type="ECO:0000313" key="3">
    <source>
        <dbReference type="Proteomes" id="UP000026923"/>
    </source>
</evidence>
<dbReference type="AlphaFoldDB" id="A0A061JRM7"/>
<feature type="domain" description="Replication-associated protein G2P C-terminal" evidence="1">
    <location>
        <begin position="114"/>
        <end position="197"/>
    </location>
</feature>
<accession>A0A061JRM7</accession>
<dbReference type="InterPro" id="IPR022688">
    <property type="entry name" value="G2P_C"/>
</dbReference>
<evidence type="ECO:0000259" key="1">
    <source>
        <dbReference type="Pfam" id="PF05155"/>
    </source>
</evidence>
<feature type="non-terminal residue" evidence="2">
    <location>
        <position position="1"/>
    </location>
</feature>
<evidence type="ECO:0000313" key="2">
    <source>
        <dbReference type="EMBL" id="EWC40839.1"/>
    </source>
</evidence>
<gene>
    <name evidence="2" type="ORF">B597_012635</name>
</gene>
<name>A0A061JRM7_STUST</name>
<protein>
    <recommendedName>
        <fullName evidence="1">Replication-associated protein G2P C-terminal domain-containing protein</fullName>
    </recommendedName>
</protein>
<dbReference type="RefSeq" id="WP_024162174.1">
    <property type="nucleotide sequence ID" value="NZ_KK020676.1"/>
</dbReference>